<evidence type="ECO:0000313" key="1">
    <source>
        <dbReference type="EMBL" id="OEL38966.1"/>
    </source>
</evidence>
<dbReference type="Proteomes" id="UP000095767">
    <property type="component" value="Unassembled WGS sequence"/>
</dbReference>
<evidence type="ECO:0000313" key="2">
    <source>
        <dbReference type="Proteomes" id="UP000095767"/>
    </source>
</evidence>
<gene>
    <name evidence="1" type="ORF">BAE44_0000015</name>
</gene>
<keyword evidence="2" id="KW-1185">Reference proteome</keyword>
<organism evidence="1 2">
    <name type="scientific">Dichanthelium oligosanthes</name>
    <dbReference type="NCBI Taxonomy" id="888268"/>
    <lineage>
        <taxon>Eukaryota</taxon>
        <taxon>Viridiplantae</taxon>
        <taxon>Streptophyta</taxon>
        <taxon>Embryophyta</taxon>
        <taxon>Tracheophyta</taxon>
        <taxon>Spermatophyta</taxon>
        <taxon>Magnoliopsida</taxon>
        <taxon>Liliopsida</taxon>
        <taxon>Poales</taxon>
        <taxon>Poaceae</taxon>
        <taxon>PACMAD clade</taxon>
        <taxon>Panicoideae</taxon>
        <taxon>Panicodae</taxon>
        <taxon>Paniceae</taxon>
        <taxon>Dichantheliinae</taxon>
        <taxon>Dichanthelium</taxon>
    </lineage>
</organism>
<comment type="caution">
    <text evidence="1">The sequence shown here is derived from an EMBL/GenBank/DDBJ whole genome shotgun (WGS) entry which is preliminary data.</text>
</comment>
<proteinExistence type="predicted"/>
<name>A0A1E5WNI5_9POAL</name>
<reference evidence="1 2" key="1">
    <citation type="submission" date="2016-09" db="EMBL/GenBank/DDBJ databases">
        <title>The draft genome of Dichanthelium oligosanthes: A C3 panicoid grass species.</title>
        <authorList>
            <person name="Studer A.J."/>
            <person name="Schnable J.C."/>
            <person name="Brutnell T.P."/>
        </authorList>
    </citation>
    <scope>NUCLEOTIDE SEQUENCE [LARGE SCALE GENOMIC DNA]</scope>
    <source>
        <strain evidence="2">cv. Kellogg 1175</strain>
        <tissue evidence="1">Leaf</tissue>
    </source>
</reference>
<dbReference type="AlphaFoldDB" id="A0A1E5WNI5"/>
<dbReference type="EMBL" id="LWDX02000028">
    <property type="protein sequence ID" value="OEL38966.1"/>
    <property type="molecule type" value="Genomic_DNA"/>
</dbReference>
<protein>
    <submittedName>
        <fullName evidence="1">Uncharacterized protein</fullName>
    </submittedName>
</protein>
<sequence length="145" mass="16301">MVPRSPGCSRSRSASPARRRVSYLCVFCPELEHTVFPLEPKILSIEEDLVLRVIVTTSTMLPTRPRAGGTSRHHQLRPHRDTAGDFFVVAGLCRARNAMDTGEFVPKSHGTRYAWTFRLPGSSSRNEERERYGILYGTVPGTSFH</sequence>
<accession>A0A1E5WNI5</accession>